<name>A0A511YX63_9CELL</name>
<dbReference type="AlphaFoldDB" id="A0A511YX63"/>
<sequence>MIDGAPLVLTPLELGADALPVHVVDNGDLRLAFLPSVGGRLISVRCGGAELLWRNPEYLDAALRTVRPRATWPPLDGGMGSWPNVGGSKTWPAPQGWSGPDEWPGPPDGVLDSGAWAIESAWSAAAGALLVRLTSPDDARTGLRVTRAFTIPEGGSAFAQRTTFTNVSDRPVRWAVWEVAQVDTASGGELWVDVAGTAEPVDLVDVFGRLRVGPVEAGRRRVAIDDVVGKVGFTDATGALPFRRPDGAGLDWRFDVPPGEYPDGGCQVEIWMQYPTPEPLEGPGSLHPAARLLELEALTPMTVLAPGASVHQEIAWTAVPPAC</sequence>
<evidence type="ECO:0008006" key="3">
    <source>
        <dbReference type="Google" id="ProtNLM"/>
    </source>
</evidence>
<proteinExistence type="predicted"/>
<organism evidence="1 2">
    <name type="scientific">Actinotalea fermentans</name>
    <dbReference type="NCBI Taxonomy" id="43671"/>
    <lineage>
        <taxon>Bacteria</taxon>
        <taxon>Bacillati</taxon>
        <taxon>Actinomycetota</taxon>
        <taxon>Actinomycetes</taxon>
        <taxon>Micrococcales</taxon>
        <taxon>Cellulomonadaceae</taxon>
        <taxon>Actinotalea</taxon>
    </lineage>
</organism>
<dbReference type="InterPro" id="IPR014718">
    <property type="entry name" value="GH-type_carb-bd"/>
</dbReference>
<dbReference type="RefSeq" id="WP_052113628.1">
    <property type="nucleotide sequence ID" value="NZ_BJYK01000004.1"/>
</dbReference>
<gene>
    <name evidence="1" type="ORF">AFE02nite_15270</name>
</gene>
<protein>
    <recommendedName>
        <fullName evidence="3">DUF4380 domain-containing protein</fullName>
    </recommendedName>
</protein>
<keyword evidence="2" id="KW-1185">Reference proteome</keyword>
<reference evidence="1 2" key="1">
    <citation type="submission" date="2019-07" db="EMBL/GenBank/DDBJ databases">
        <title>Whole genome shotgun sequence of Actinotalea fermentans NBRC 105374.</title>
        <authorList>
            <person name="Hosoyama A."/>
            <person name="Uohara A."/>
            <person name="Ohji S."/>
            <person name="Ichikawa N."/>
        </authorList>
    </citation>
    <scope>NUCLEOTIDE SEQUENCE [LARGE SCALE GENOMIC DNA]</scope>
    <source>
        <strain evidence="1 2">NBRC 105374</strain>
    </source>
</reference>
<comment type="caution">
    <text evidence="1">The sequence shown here is derived from an EMBL/GenBank/DDBJ whole genome shotgun (WGS) entry which is preliminary data.</text>
</comment>
<dbReference type="OrthoDB" id="174931at2"/>
<accession>A0A511YX63</accession>
<dbReference type="GO" id="GO:0030246">
    <property type="term" value="F:carbohydrate binding"/>
    <property type="evidence" value="ECO:0007669"/>
    <property type="project" value="InterPro"/>
</dbReference>
<evidence type="ECO:0000313" key="1">
    <source>
        <dbReference type="EMBL" id="GEN79793.1"/>
    </source>
</evidence>
<dbReference type="Proteomes" id="UP000321484">
    <property type="component" value="Unassembled WGS sequence"/>
</dbReference>
<evidence type="ECO:0000313" key="2">
    <source>
        <dbReference type="Proteomes" id="UP000321484"/>
    </source>
</evidence>
<dbReference type="EMBL" id="BJYK01000004">
    <property type="protein sequence ID" value="GEN79793.1"/>
    <property type="molecule type" value="Genomic_DNA"/>
</dbReference>
<dbReference type="Gene3D" id="2.70.98.10">
    <property type="match status" value="1"/>
</dbReference>